<reference evidence="15" key="1">
    <citation type="submission" date="2017-02" db="UniProtKB">
        <authorList>
            <consortium name="WormBaseParasite"/>
        </authorList>
    </citation>
    <scope>IDENTIFICATION</scope>
</reference>
<feature type="domain" description="RNA polymerase III Rpc82 C -terminal" evidence="10">
    <location>
        <begin position="272"/>
        <end position="402"/>
    </location>
</feature>
<dbReference type="InterPro" id="IPR036388">
    <property type="entry name" value="WH-like_DNA-bd_sf"/>
</dbReference>
<dbReference type="GO" id="GO:0005840">
    <property type="term" value="C:ribosome"/>
    <property type="evidence" value="ECO:0007669"/>
    <property type="project" value="UniProtKB-KW"/>
</dbReference>
<gene>
    <name evidence="13" type="ORF">EVEC_LOCUS3902</name>
</gene>
<dbReference type="GO" id="GO:0003697">
    <property type="term" value="F:single-stranded DNA binding"/>
    <property type="evidence" value="ECO:0007669"/>
    <property type="project" value="UniProtKB-UniRule"/>
</dbReference>
<evidence type="ECO:0000259" key="12">
    <source>
        <dbReference type="Pfam" id="PF22536"/>
    </source>
</evidence>
<dbReference type="Pfam" id="PF22536">
    <property type="entry name" value="WHD_POLR3C"/>
    <property type="match status" value="1"/>
</dbReference>
<dbReference type="EMBL" id="UXUI01007711">
    <property type="protein sequence ID" value="VDD88928.1"/>
    <property type="molecule type" value="Genomic_DNA"/>
</dbReference>
<evidence type="ECO:0000256" key="2">
    <source>
        <dbReference type="ARBA" id="ARBA00007206"/>
    </source>
</evidence>
<reference evidence="13 14" key="2">
    <citation type="submission" date="2018-10" db="EMBL/GenBank/DDBJ databases">
        <authorList>
            <consortium name="Pathogen Informatics"/>
        </authorList>
    </citation>
    <scope>NUCLEOTIDE SEQUENCE [LARGE SCALE GENOMIC DNA]</scope>
</reference>
<dbReference type="STRING" id="51028.A0A0N4V2H0"/>
<protein>
    <recommendedName>
        <fullName evidence="9">DNA-directed RNA polymerase III subunit RPC3</fullName>
        <shortName evidence="9">RNA polymerase III subunit C3</shortName>
    </recommendedName>
</protein>
<dbReference type="InterPro" id="IPR035977">
    <property type="entry name" value="Ribosomal_bL36_sp"/>
</dbReference>
<dbReference type="GO" id="GO:1990904">
    <property type="term" value="C:ribonucleoprotein complex"/>
    <property type="evidence" value="ECO:0007669"/>
    <property type="project" value="UniProtKB-KW"/>
</dbReference>
<dbReference type="GO" id="GO:0003735">
    <property type="term" value="F:structural constituent of ribosome"/>
    <property type="evidence" value="ECO:0007669"/>
    <property type="project" value="InterPro"/>
</dbReference>
<dbReference type="AlphaFoldDB" id="A0A0N4V2H0"/>
<keyword evidence="7 9" id="KW-0539">Nucleus</keyword>
<evidence type="ECO:0000259" key="11">
    <source>
        <dbReference type="Pfam" id="PF08221"/>
    </source>
</evidence>
<sequence>MSLLLKRILSSTTSEFNYFTRHLLGVHDGCKTQTAGMKVRSMLKLRCPYCYFIRIDGRMHVKCNKHPRHNAAEPYNSGHEMGSAEVDLCFEILDDHFGPVIAAVGHALLEEACTLPALIYRLRPKLRVYQIKRALVILEQHNLLKFEKEEKRIIYSVNCEDVIRLLRAARCSLVAKTLYGEAAEAICEEIFTHGRLTCSECIRRVATRLELPPVDVKAQFVGLVESQLLIRCAKVESNGSGFPVFVAGNFSFVMPEKVSVLPVKTEDHGSPKTESSRKRKLNEQVIDPDFDIYWRLHFPRFERFLRDEMTVETIDGEFDNTLLRKTARVLLKICEVKSDSILAASFPISIHDIVRCAGANNMGLEKRDIETALKILSDGQKIVRKVGDSAGGLYVIDFENAVIMRCQGLVESVIREKIDSRAVRIFRLLLQTGYLGEDQIEKLAMLSAKEAKQLCYNLIENGFVTIKHVGKTNDFNTAKTIYLYHVDLGKAAHELYLQTCKSLCNVIVRRKHETKEHKNLIERNLKRETIIATIQSDDGLDEATKQQQIAEVEETYMTNEDRLNLESYRQGQNSLLCSEIELDKDLLLLSLYLQFDKFRP</sequence>
<evidence type="ECO:0000313" key="14">
    <source>
        <dbReference type="Proteomes" id="UP000274131"/>
    </source>
</evidence>
<evidence type="ECO:0000256" key="5">
    <source>
        <dbReference type="ARBA" id="ARBA00022980"/>
    </source>
</evidence>
<dbReference type="Gene3D" id="6.10.140.1450">
    <property type="match status" value="1"/>
</dbReference>
<comment type="subunit">
    <text evidence="9">Component of the RNA polymerase III (Pol III) complex consisting of 17 subunits.</text>
</comment>
<dbReference type="Proteomes" id="UP000274131">
    <property type="component" value="Unassembled WGS sequence"/>
</dbReference>
<dbReference type="WBParaSite" id="EVEC_0000419401-mRNA-1">
    <property type="protein sequence ID" value="EVEC_0000419401-mRNA-1"/>
    <property type="gene ID" value="EVEC_0000419401"/>
</dbReference>
<evidence type="ECO:0000256" key="9">
    <source>
        <dbReference type="RuleBase" id="RU367076"/>
    </source>
</evidence>
<dbReference type="Pfam" id="PF05645">
    <property type="entry name" value="RNA_pol_Rpc82"/>
    <property type="match status" value="1"/>
</dbReference>
<accession>A0A0N4V2H0</accession>
<dbReference type="GO" id="GO:0006351">
    <property type="term" value="P:DNA-templated transcription"/>
    <property type="evidence" value="ECO:0007669"/>
    <property type="project" value="InterPro"/>
</dbReference>
<feature type="domain" description="RNA polymerase III subunit RPC82-related helix-turn-helix" evidence="11">
    <location>
        <begin position="88"/>
        <end position="146"/>
    </location>
</feature>
<dbReference type="SUPFAM" id="SSF57840">
    <property type="entry name" value="Ribosomal protein L36"/>
    <property type="match status" value="1"/>
</dbReference>
<keyword evidence="14" id="KW-1185">Reference proteome</keyword>
<evidence type="ECO:0000256" key="7">
    <source>
        <dbReference type="ARBA" id="ARBA00023242"/>
    </source>
</evidence>
<evidence type="ECO:0000256" key="1">
    <source>
        <dbReference type="ARBA" id="ARBA00004123"/>
    </source>
</evidence>
<dbReference type="Gene3D" id="1.10.10.10">
    <property type="entry name" value="Winged helix-like DNA-binding domain superfamily/Winged helix DNA-binding domain"/>
    <property type="match status" value="4"/>
</dbReference>
<dbReference type="InterPro" id="IPR008806">
    <property type="entry name" value="RNA_pol_III_Rpc82_C"/>
</dbReference>
<evidence type="ECO:0000256" key="3">
    <source>
        <dbReference type="ARBA" id="ARBA00007645"/>
    </source>
</evidence>
<evidence type="ECO:0000259" key="10">
    <source>
        <dbReference type="Pfam" id="PF05645"/>
    </source>
</evidence>
<dbReference type="GO" id="GO:0005666">
    <property type="term" value="C:RNA polymerase III complex"/>
    <property type="evidence" value="ECO:0007669"/>
    <property type="project" value="UniProtKB-UniRule"/>
</dbReference>
<keyword evidence="5" id="KW-0689">Ribosomal protein</keyword>
<evidence type="ECO:0000256" key="6">
    <source>
        <dbReference type="ARBA" id="ARBA00023163"/>
    </source>
</evidence>
<keyword evidence="8" id="KW-0687">Ribonucleoprotein</keyword>
<evidence type="ECO:0000313" key="15">
    <source>
        <dbReference type="WBParaSite" id="EVEC_0000419401-mRNA-1"/>
    </source>
</evidence>
<proteinExistence type="inferred from homology"/>
<dbReference type="GO" id="GO:0006412">
    <property type="term" value="P:translation"/>
    <property type="evidence" value="ECO:0007669"/>
    <property type="project" value="InterPro"/>
</dbReference>
<evidence type="ECO:0000256" key="4">
    <source>
        <dbReference type="ARBA" id="ARBA00022478"/>
    </source>
</evidence>
<dbReference type="InterPro" id="IPR055207">
    <property type="entry name" value="POLR3C_WHD"/>
</dbReference>
<dbReference type="Pfam" id="PF00444">
    <property type="entry name" value="Ribosomal_L36"/>
    <property type="match status" value="1"/>
</dbReference>
<feature type="domain" description="DNA-directed RNA polymerase III subunit RPC3 winged-helix" evidence="12">
    <location>
        <begin position="410"/>
        <end position="486"/>
    </location>
</feature>
<comment type="function">
    <text evidence="9">DNA-dependent RNA polymerase catalyzes the transcription of DNA into RNA using the four ribonucleoside triphosphates as substrates. Specific core component of RNA polymerase III which synthesizes small RNAs, such as 5S rRNA and tRNAs.</text>
</comment>
<dbReference type="PANTHER" id="PTHR12949">
    <property type="entry name" value="RNA POLYMERASE III DNA DIRECTED -RELATED"/>
    <property type="match status" value="1"/>
</dbReference>
<comment type="subcellular location">
    <subcellularLocation>
        <location evidence="1 9">Nucleus</location>
    </subcellularLocation>
</comment>
<evidence type="ECO:0000256" key="8">
    <source>
        <dbReference type="ARBA" id="ARBA00023274"/>
    </source>
</evidence>
<dbReference type="InterPro" id="IPR039748">
    <property type="entry name" value="RPC3"/>
</dbReference>
<dbReference type="InterPro" id="IPR013197">
    <property type="entry name" value="RNA_pol_III_RPC82-rel_HTH"/>
</dbReference>
<keyword evidence="4 9" id="KW-0240">DNA-directed RNA polymerase</keyword>
<dbReference type="Pfam" id="PF08221">
    <property type="entry name" value="HTH_9"/>
    <property type="match status" value="1"/>
</dbReference>
<dbReference type="OrthoDB" id="272392at2759"/>
<name>A0A0N4V2H0_ENTVE</name>
<organism evidence="15">
    <name type="scientific">Enterobius vermicularis</name>
    <name type="common">Human pinworm</name>
    <dbReference type="NCBI Taxonomy" id="51028"/>
    <lineage>
        <taxon>Eukaryota</taxon>
        <taxon>Metazoa</taxon>
        <taxon>Ecdysozoa</taxon>
        <taxon>Nematoda</taxon>
        <taxon>Chromadorea</taxon>
        <taxon>Rhabditida</taxon>
        <taxon>Spirurina</taxon>
        <taxon>Oxyuridomorpha</taxon>
        <taxon>Oxyuroidea</taxon>
        <taxon>Oxyuridae</taxon>
        <taxon>Enterobius</taxon>
    </lineage>
</organism>
<dbReference type="InterPro" id="IPR000473">
    <property type="entry name" value="Ribosomal_bL36"/>
</dbReference>
<evidence type="ECO:0000313" key="13">
    <source>
        <dbReference type="EMBL" id="VDD88928.1"/>
    </source>
</evidence>
<comment type="similarity">
    <text evidence="3">Belongs to the bacterial ribosomal protein bL36 family.</text>
</comment>
<dbReference type="PANTHER" id="PTHR12949:SF0">
    <property type="entry name" value="DNA-DIRECTED RNA POLYMERASE III SUBUNIT RPC3"/>
    <property type="match status" value="1"/>
</dbReference>
<comment type="similarity">
    <text evidence="2 9">Belongs to the eukaryotic RPC3/POLR3C RNA polymerase subunit family.</text>
</comment>
<keyword evidence="6 9" id="KW-0804">Transcription</keyword>